<proteinExistence type="predicted"/>
<gene>
    <name evidence="2" type="ORF">JCM19239_6377</name>
</gene>
<evidence type="ECO:0000313" key="3">
    <source>
        <dbReference type="Proteomes" id="UP000029223"/>
    </source>
</evidence>
<accession>A0ABQ0JQ53</accession>
<keyword evidence="1" id="KW-0812">Transmembrane</keyword>
<keyword evidence="1" id="KW-0472">Membrane</keyword>
<organism evidence="2 3">
    <name type="scientific">Vibrio variabilis</name>
    <dbReference type="NCBI Taxonomy" id="990271"/>
    <lineage>
        <taxon>Bacteria</taxon>
        <taxon>Pseudomonadati</taxon>
        <taxon>Pseudomonadota</taxon>
        <taxon>Gammaproteobacteria</taxon>
        <taxon>Vibrionales</taxon>
        <taxon>Vibrionaceae</taxon>
        <taxon>Vibrio</taxon>
    </lineage>
</organism>
<feature type="transmembrane region" description="Helical" evidence="1">
    <location>
        <begin position="9"/>
        <end position="28"/>
    </location>
</feature>
<sequence length="74" mass="8589">MRVWYHRHNIATAAVVSFLASLGLYWVNQEVINIWFAVSTSLVFLVLFYSGYINPHLMMRARMKNGIFVPVEQA</sequence>
<reference evidence="3" key="1">
    <citation type="submission" date="2014-09" db="EMBL/GenBank/DDBJ databases">
        <title>Vibrio variabilis JCM 19239. (C206) whole genome shotgun sequence.</title>
        <authorList>
            <person name="Sawabe T."/>
            <person name="Meirelles P."/>
            <person name="Nakanishi M."/>
            <person name="Sayaka M."/>
            <person name="Hattori M."/>
            <person name="Ohkuma M."/>
        </authorList>
    </citation>
    <scope>NUCLEOTIDE SEQUENCE [LARGE SCALE GENOMIC DNA]</scope>
    <source>
        <strain evidence="3">JCM 19239</strain>
    </source>
</reference>
<keyword evidence="1" id="KW-1133">Transmembrane helix</keyword>
<comment type="caution">
    <text evidence="2">The sequence shown here is derived from an EMBL/GenBank/DDBJ whole genome shotgun (WGS) entry which is preliminary data.</text>
</comment>
<keyword evidence="3" id="KW-1185">Reference proteome</keyword>
<feature type="transmembrane region" description="Helical" evidence="1">
    <location>
        <begin position="34"/>
        <end position="54"/>
    </location>
</feature>
<name>A0ABQ0JQ53_9VIBR</name>
<dbReference type="Proteomes" id="UP000029223">
    <property type="component" value="Unassembled WGS sequence"/>
</dbReference>
<protein>
    <submittedName>
        <fullName evidence="2">Uncharacterized protein</fullName>
    </submittedName>
</protein>
<evidence type="ECO:0000313" key="2">
    <source>
        <dbReference type="EMBL" id="GAL30863.1"/>
    </source>
</evidence>
<reference evidence="3" key="2">
    <citation type="submission" date="2014-09" db="EMBL/GenBank/DDBJ databases">
        <authorList>
            <consortium name="NBRP consortium"/>
            <person name="Sawabe T."/>
            <person name="Meirelles P."/>
            <person name="Nakanishi M."/>
            <person name="Sayaka M."/>
            <person name="Hattori M."/>
            <person name="Ohkuma M."/>
        </authorList>
    </citation>
    <scope>NUCLEOTIDE SEQUENCE [LARGE SCALE GENOMIC DNA]</scope>
    <source>
        <strain evidence="3">JCM 19239</strain>
    </source>
</reference>
<dbReference type="EMBL" id="BBMS01000115">
    <property type="protein sequence ID" value="GAL30863.1"/>
    <property type="molecule type" value="Genomic_DNA"/>
</dbReference>
<evidence type="ECO:0000256" key="1">
    <source>
        <dbReference type="SAM" id="Phobius"/>
    </source>
</evidence>